<dbReference type="InterPro" id="IPR050445">
    <property type="entry name" value="Bact_polysacc_biosynth/exp"/>
</dbReference>
<dbReference type="GO" id="GO:0005886">
    <property type="term" value="C:plasma membrane"/>
    <property type="evidence" value="ECO:0007669"/>
    <property type="project" value="UniProtKB-SubCell"/>
</dbReference>
<evidence type="ECO:0000256" key="4">
    <source>
        <dbReference type="ARBA" id="ARBA00011903"/>
    </source>
</evidence>
<keyword evidence="13 16" id="KW-0472">Membrane</keyword>
<gene>
    <name evidence="19" type="ORF">M094_0667</name>
</gene>
<proteinExistence type="inferred from homology"/>
<evidence type="ECO:0000256" key="6">
    <source>
        <dbReference type="ARBA" id="ARBA00022519"/>
    </source>
</evidence>
<evidence type="ECO:0000259" key="18">
    <source>
        <dbReference type="Pfam" id="PF13614"/>
    </source>
</evidence>
<evidence type="ECO:0000256" key="2">
    <source>
        <dbReference type="ARBA" id="ARBA00007316"/>
    </source>
</evidence>
<dbReference type="AlphaFoldDB" id="A0A078S0K0"/>
<dbReference type="Pfam" id="PF13614">
    <property type="entry name" value="AAA_31"/>
    <property type="match status" value="1"/>
</dbReference>
<comment type="similarity">
    <text evidence="2">Belongs to the CpsD/CapB family.</text>
</comment>
<keyword evidence="8 16" id="KW-0812">Transmembrane</keyword>
<evidence type="ECO:0000256" key="5">
    <source>
        <dbReference type="ARBA" id="ARBA00022475"/>
    </source>
</evidence>
<dbReference type="GO" id="GO:0005524">
    <property type="term" value="F:ATP binding"/>
    <property type="evidence" value="ECO:0007669"/>
    <property type="project" value="UniProtKB-KW"/>
</dbReference>
<dbReference type="Proteomes" id="UP000028013">
    <property type="component" value="Unassembled WGS sequence"/>
</dbReference>
<dbReference type="PANTHER" id="PTHR32309:SF13">
    <property type="entry name" value="FERRIC ENTEROBACTIN TRANSPORT PROTEIN FEPE"/>
    <property type="match status" value="1"/>
</dbReference>
<dbReference type="NCBIfam" id="TIGR01007">
    <property type="entry name" value="eps_fam"/>
    <property type="match status" value="1"/>
</dbReference>
<keyword evidence="10" id="KW-0418">Kinase</keyword>
<evidence type="ECO:0000313" key="20">
    <source>
        <dbReference type="Proteomes" id="UP000028013"/>
    </source>
</evidence>
<sequence length="797" mass="89249">MKEDLYDDLLNEKEEKTDFQALFFKYIIHWPWFVASVLICTGLAFAYLRYQIPVYEVSSSILIKEDDKKSTNNALSAMQDFGMLSMTSNFDNELEILKSRTLIKKVVSRLNLYTNIAIEQSFGYDVPLYKNSPLDVFMTAEEADKLEGNIRLELIYSPTGQLIVTAFYIQNGDKQETTKSFDELPAILPLPVGVITISHNDSSPAPQEPVNLKAIISTPTAAAAGYRAGLTVAPISNTSTIATISVQNTHIQRASDFTQELIILYNQDTNTEKNEVAQKSADFIEERISIINHELGTTETELAEFKQRAGLTDISSDAQLALQESSKYEQQYAENATQINLVNYLRDYINNPANNDEIIPANVGLSDMNLTSAIDKYNNLIVERKRLLRTSSESNPAIINLNTGIEAMRHNVKTTVNSVLKGLQITRSNIDRQSRKYESRISNAPKQEQEFMSIARQQEIKATLYIMLLQKREENAITLAATANNGRIIEEPMPAGIVSPQGKKIYMITFVIGIGIPLGIIFLLNLLRFRIEGHTDVEKLTKVPIIGDIPLTGSNKHEESAIAVRENDNDIMTETFRSLRTNLLFMMGDPDKKVVLVTSTISGEGKTFIASNLALSLALLGKKVILVGLDIRKPGLNKLFHLSHKEKGITQYLVAPKSTDLHALIQPSGITSNLDLLLGGPIPPNPTELLARQSLEDTISTLRKEYDYIVLDTAPIGMVTDTLILSRVADASIYVCRADYTHKTDYQLINELQEHHRLPNLCIVVNGIDMKKKKYGYYYGYGKYGKYYGYGKKYGYS</sequence>
<dbReference type="CDD" id="cd05387">
    <property type="entry name" value="BY-kinase"/>
    <property type="match status" value="1"/>
</dbReference>
<comment type="caution">
    <text evidence="19">The sequence shown here is derived from an EMBL/GenBank/DDBJ whole genome shotgun (WGS) entry which is preliminary data.</text>
</comment>
<evidence type="ECO:0000259" key="17">
    <source>
        <dbReference type="Pfam" id="PF02706"/>
    </source>
</evidence>
<dbReference type="EMBL" id="JNHN01000170">
    <property type="protein sequence ID" value="KDS51355.1"/>
    <property type="molecule type" value="Genomic_DNA"/>
</dbReference>
<evidence type="ECO:0000313" key="19">
    <source>
        <dbReference type="EMBL" id="KDS51355.1"/>
    </source>
</evidence>
<evidence type="ECO:0000256" key="16">
    <source>
        <dbReference type="SAM" id="Phobius"/>
    </source>
</evidence>
<dbReference type="PATRIC" id="fig|1339349.3.peg.1917"/>
<feature type="domain" description="Polysaccharide chain length determinant N-terminal" evidence="17">
    <location>
        <begin position="16"/>
        <end position="109"/>
    </location>
</feature>
<evidence type="ECO:0000256" key="11">
    <source>
        <dbReference type="ARBA" id="ARBA00022840"/>
    </source>
</evidence>
<dbReference type="EC" id="2.7.10.2" evidence="4"/>
<dbReference type="InterPro" id="IPR003856">
    <property type="entry name" value="LPS_length_determ_N"/>
</dbReference>
<evidence type="ECO:0000256" key="8">
    <source>
        <dbReference type="ARBA" id="ARBA00022692"/>
    </source>
</evidence>
<keyword evidence="12 16" id="KW-1133">Transmembrane helix</keyword>
<evidence type="ECO:0000256" key="15">
    <source>
        <dbReference type="ARBA" id="ARBA00051245"/>
    </source>
</evidence>
<organism evidence="19 20">
    <name type="scientific">Bacteroides uniformis str. 3978 T3 ii</name>
    <dbReference type="NCBI Taxonomy" id="1339349"/>
    <lineage>
        <taxon>Bacteria</taxon>
        <taxon>Pseudomonadati</taxon>
        <taxon>Bacteroidota</taxon>
        <taxon>Bacteroidia</taxon>
        <taxon>Bacteroidales</taxon>
        <taxon>Bacteroidaceae</taxon>
        <taxon>Bacteroides</taxon>
    </lineage>
</organism>
<evidence type="ECO:0000256" key="14">
    <source>
        <dbReference type="ARBA" id="ARBA00023137"/>
    </source>
</evidence>
<dbReference type="Gene3D" id="3.40.50.300">
    <property type="entry name" value="P-loop containing nucleotide triphosphate hydrolases"/>
    <property type="match status" value="1"/>
</dbReference>
<dbReference type="InterPro" id="IPR005702">
    <property type="entry name" value="Wzc-like_C"/>
</dbReference>
<feature type="transmembrane region" description="Helical" evidence="16">
    <location>
        <begin position="505"/>
        <end position="527"/>
    </location>
</feature>
<evidence type="ECO:0000256" key="12">
    <source>
        <dbReference type="ARBA" id="ARBA00022989"/>
    </source>
</evidence>
<comment type="subcellular location">
    <subcellularLocation>
        <location evidence="1">Cell inner membrane</location>
        <topology evidence="1">Multi-pass membrane protein</topology>
    </subcellularLocation>
</comment>
<keyword evidence="6" id="KW-0997">Cell inner membrane</keyword>
<evidence type="ECO:0000256" key="1">
    <source>
        <dbReference type="ARBA" id="ARBA00004429"/>
    </source>
</evidence>
<keyword evidence="9" id="KW-0547">Nucleotide-binding</keyword>
<feature type="domain" description="AAA" evidence="18">
    <location>
        <begin position="593"/>
        <end position="738"/>
    </location>
</feature>
<evidence type="ECO:0000256" key="3">
    <source>
        <dbReference type="ARBA" id="ARBA00008883"/>
    </source>
</evidence>
<dbReference type="Pfam" id="PF02706">
    <property type="entry name" value="Wzz"/>
    <property type="match status" value="1"/>
</dbReference>
<dbReference type="GO" id="GO:0042802">
    <property type="term" value="F:identical protein binding"/>
    <property type="evidence" value="ECO:0007669"/>
    <property type="project" value="UniProtKB-ARBA"/>
</dbReference>
<dbReference type="FunFam" id="3.40.50.300:FF:000527">
    <property type="entry name" value="Tyrosine-protein kinase etk"/>
    <property type="match status" value="1"/>
</dbReference>
<comment type="similarity">
    <text evidence="3">Belongs to the etk/wzc family.</text>
</comment>
<name>A0A078S0K0_BACUN</name>
<keyword evidence="5" id="KW-1003">Cell membrane</keyword>
<dbReference type="GO" id="GO:0004715">
    <property type="term" value="F:non-membrane spanning protein tyrosine kinase activity"/>
    <property type="evidence" value="ECO:0007669"/>
    <property type="project" value="UniProtKB-EC"/>
</dbReference>
<dbReference type="InterPro" id="IPR027417">
    <property type="entry name" value="P-loop_NTPase"/>
</dbReference>
<protein>
    <recommendedName>
        <fullName evidence="4">non-specific protein-tyrosine kinase</fullName>
        <ecNumber evidence="4">2.7.10.2</ecNumber>
    </recommendedName>
</protein>
<keyword evidence="14" id="KW-0829">Tyrosine-protein kinase</keyword>
<feature type="transmembrane region" description="Helical" evidence="16">
    <location>
        <begin position="27"/>
        <end position="48"/>
    </location>
</feature>
<evidence type="ECO:0000256" key="7">
    <source>
        <dbReference type="ARBA" id="ARBA00022679"/>
    </source>
</evidence>
<keyword evidence="11" id="KW-0067">ATP-binding</keyword>
<keyword evidence="7" id="KW-0808">Transferase</keyword>
<dbReference type="InterPro" id="IPR025669">
    <property type="entry name" value="AAA_dom"/>
</dbReference>
<dbReference type="SUPFAM" id="SSF52540">
    <property type="entry name" value="P-loop containing nucleoside triphosphate hydrolases"/>
    <property type="match status" value="1"/>
</dbReference>
<reference evidence="19 20" key="1">
    <citation type="submission" date="2014-04" db="EMBL/GenBank/DDBJ databases">
        <authorList>
            <person name="Sears C."/>
            <person name="Carroll K."/>
            <person name="Sack B.R."/>
            <person name="Qadri F."/>
            <person name="Myers L.L."/>
            <person name="Chung G.-T."/>
            <person name="Escheverria P."/>
            <person name="Fraser C.M."/>
            <person name="Sadzewicz L."/>
            <person name="Shefchek K.A."/>
            <person name="Tallon L."/>
            <person name="Das S.P."/>
            <person name="Daugherty S."/>
            <person name="Mongodin E.F."/>
        </authorList>
    </citation>
    <scope>NUCLEOTIDE SEQUENCE [LARGE SCALE GENOMIC DNA]</scope>
    <source>
        <strain evidence="19 20">3978 T3 ii</strain>
    </source>
</reference>
<dbReference type="RefSeq" id="WP_035448134.1">
    <property type="nucleotide sequence ID" value="NZ_JNHN01000170.1"/>
</dbReference>
<evidence type="ECO:0000256" key="13">
    <source>
        <dbReference type="ARBA" id="ARBA00023136"/>
    </source>
</evidence>
<evidence type="ECO:0000256" key="9">
    <source>
        <dbReference type="ARBA" id="ARBA00022741"/>
    </source>
</evidence>
<dbReference type="PANTHER" id="PTHR32309">
    <property type="entry name" value="TYROSINE-PROTEIN KINASE"/>
    <property type="match status" value="1"/>
</dbReference>
<comment type="catalytic activity">
    <reaction evidence="15">
        <text>L-tyrosyl-[protein] + ATP = O-phospho-L-tyrosyl-[protein] + ADP + H(+)</text>
        <dbReference type="Rhea" id="RHEA:10596"/>
        <dbReference type="Rhea" id="RHEA-COMP:10136"/>
        <dbReference type="Rhea" id="RHEA-COMP:20101"/>
        <dbReference type="ChEBI" id="CHEBI:15378"/>
        <dbReference type="ChEBI" id="CHEBI:30616"/>
        <dbReference type="ChEBI" id="CHEBI:46858"/>
        <dbReference type="ChEBI" id="CHEBI:61978"/>
        <dbReference type="ChEBI" id="CHEBI:456216"/>
        <dbReference type="EC" id="2.7.10.2"/>
    </reaction>
</comment>
<accession>A0A078S0K0</accession>
<evidence type="ECO:0000256" key="10">
    <source>
        <dbReference type="ARBA" id="ARBA00022777"/>
    </source>
</evidence>